<evidence type="ECO:0000313" key="1">
    <source>
        <dbReference type="EMBL" id="PIO13383.1"/>
    </source>
</evidence>
<feature type="non-terminal residue" evidence="1">
    <location>
        <position position="94"/>
    </location>
</feature>
<organism evidence="1 2">
    <name type="scientific">Aquarana catesbeiana</name>
    <name type="common">American bullfrog</name>
    <name type="synonym">Rana catesbeiana</name>
    <dbReference type="NCBI Taxonomy" id="8400"/>
    <lineage>
        <taxon>Eukaryota</taxon>
        <taxon>Metazoa</taxon>
        <taxon>Chordata</taxon>
        <taxon>Craniata</taxon>
        <taxon>Vertebrata</taxon>
        <taxon>Euteleostomi</taxon>
        <taxon>Amphibia</taxon>
        <taxon>Batrachia</taxon>
        <taxon>Anura</taxon>
        <taxon>Neobatrachia</taxon>
        <taxon>Ranoidea</taxon>
        <taxon>Ranidae</taxon>
        <taxon>Aquarana</taxon>
    </lineage>
</organism>
<protein>
    <submittedName>
        <fullName evidence="1">Uncharacterized protein</fullName>
    </submittedName>
</protein>
<evidence type="ECO:0000313" key="2">
    <source>
        <dbReference type="Proteomes" id="UP000228934"/>
    </source>
</evidence>
<name>A0A2G9QE89_AQUCT</name>
<gene>
    <name evidence="1" type="ORF">AB205_0140020</name>
</gene>
<proteinExistence type="predicted"/>
<reference evidence="2" key="1">
    <citation type="journal article" date="2017" name="Nat. Commun.">
        <title>The North American bullfrog draft genome provides insight into hormonal regulation of long noncoding RNA.</title>
        <authorList>
            <person name="Hammond S.A."/>
            <person name="Warren R.L."/>
            <person name="Vandervalk B.P."/>
            <person name="Kucuk E."/>
            <person name="Khan H."/>
            <person name="Gibb E.A."/>
            <person name="Pandoh P."/>
            <person name="Kirk H."/>
            <person name="Zhao Y."/>
            <person name="Jones M."/>
            <person name="Mungall A.J."/>
            <person name="Coope R."/>
            <person name="Pleasance S."/>
            <person name="Moore R.A."/>
            <person name="Holt R.A."/>
            <person name="Round J.M."/>
            <person name="Ohora S."/>
            <person name="Walle B.V."/>
            <person name="Veldhoen N."/>
            <person name="Helbing C.C."/>
            <person name="Birol I."/>
        </authorList>
    </citation>
    <scope>NUCLEOTIDE SEQUENCE [LARGE SCALE GENOMIC DNA]</scope>
</reference>
<keyword evidence="2" id="KW-1185">Reference proteome</keyword>
<accession>A0A2G9QE89</accession>
<dbReference type="AlphaFoldDB" id="A0A2G9QE89"/>
<dbReference type="Proteomes" id="UP000228934">
    <property type="component" value="Unassembled WGS sequence"/>
</dbReference>
<sequence length="94" mass="10283">SLPVLLIGSEEAHKHLASGSYTVGATVQGTQYTNCKYFKSLPVLLRGSEEAHNTCLQVAIRCNCAGYTVHYLEILQEPACAINRIRRSTQALGF</sequence>
<dbReference type="EMBL" id="KZ059801">
    <property type="protein sequence ID" value="PIO13383.1"/>
    <property type="molecule type" value="Genomic_DNA"/>
</dbReference>
<feature type="non-terminal residue" evidence="1">
    <location>
        <position position="1"/>
    </location>
</feature>